<dbReference type="EMBL" id="HBGS01037156">
    <property type="protein sequence ID" value="CAD9444200.1"/>
    <property type="molecule type" value="Transcribed_RNA"/>
</dbReference>
<keyword evidence="6 8" id="KW-0012">Acyltransferase</keyword>
<reference evidence="10" key="1">
    <citation type="submission" date="2021-01" db="EMBL/GenBank/DDBJ databases">
        <authorList>
            <person name="Corre E."/>
            <person name="Pelletier E."/>
            <person name="Niang G."/>
            <person name="Scheremetjew M."/>
            <person name="Finn R."/>
            <person name="Kale V."/>
            <person name="Holt S."/>
            <person name="Cochrane G."/>
            <person name="Meng A."/>
            <person name="Brown T."/>
            <person name="Cohen L."/>
        </authorList>
    </citation>
    <scope>NUCLEOTIDE SEQUENCE</scope>
    <source>
        <strain evidence="10">CCMP1381</strain>
    </source>
</reference>
<dbReference type="PANTHER" id="PTHR22883:SF23">
    <property type="entry name" value="PALMITOYLTRANSFERASE ZDHHC6"/>
    <property type="match status" value="1"/>
</dbReference>
<evidence type="ECO:0000259" key="9">
    <source>
        <dbReference type="Pfam" id="PF01529"/>
    </source>
</evidence>
<evidence type="ECO:0000256" key="7">
    <source>
        <dbReference type="ARBA" id="ARBA00038298"/>
    </source>
</evidence>
<evidence type="ECO:0000256" key="8">
    <source>
        <dbReference type="RuleBase" id="RU079119"/>
    </source>
</evidence>
<keyword evidence="2 8" id="KW-0808">Transferase</keyword>
<keyword evidence="3 8" id="KW-0812">Transmembrane</keyword>
<dbReference type="Pfam" id="PF01529">
    <property type="entry name" value="DHHC"/>
    <property type="match status" value="1"/>
</dbReference>
<evidence type="ECO:0000256" key="5">
    <source>
        <dbReference type="ARBA" id="ARBA00023136"/>
    </source>
</evidence>
<evidence type="ECO:0000313" key="10">
    <source>
        <dbReference type="EMBL" id="CAD9444200.1"/>
    </source>
</evidence>
<dbReference type="InterPro" id="IPR039859">
    <property type="entry name" value="PFA4/ZDH16/20/ERF2-like"/>
</dbReference>
<dbReference type="GO" id="GO:0005794">
    <property type="term" value="C:Golgi apparatus"/>
    <property type="evidence" value="ECO:0007669"/>
    <property type="project" value="TreeGrafter"/>
</dbReference>
<comment type="domain">
    <text evidence="8">The DHHC domain is required for palmitoyltransferase activity.</text>
</comment>
<protein>
    <recommendedName>
        <fullName evidence="8">Palmitoyltransferase</fullName>
        <ecNumber evidence="8">2.3.1.225</ecNumber>
    </recommendedName>
</protein>
<comment type="subcellular location">
    <subcellularLocation>
        <location evidence="1">Membrane</location>
        <topology evidence="1">Multi-pass membrane protein</topology>
    </subcellularLocation>
</comment>
<sequence length="192" mass="21184">MRCVRRMDHHCPLVGNCIGEDNHWYFIGLLLSGGLASGLGSLGVLLELGSRGYLRDNGWLLLLDGIVFRGMIRGFMGRQGYDVSAFHKAGSLQVLFLTAATLASGSLLLFGAFHVSLLWRGTTTKQLYGADKSTESGRVSDSLLRGVGRSPLRLFHLVVGHCRTPCFCLLRECRRPYRIRQWGAPLAPDHVV</sequence>
<dbReference type="EMBL" id="HBGS01037157">
    <property type="protein sequence ID" value="CAD9444202.1"/>
    <property type="molecule type" value="Transcribed_RNA"/>
</dbReference>
<dbReference type="GO" id="GO:0006612">
    <property type="term" value="P:protein targeting to membrane"/>
    <property type="evidence" value="ECO:0007669"/>
    <property type="project" value="TreeGrafter"/>
</dbReference>
<dbReference type="AlphaFoldDB" id="A0A6U3UHH4"/>
<proteinExistence type="inferred from homology"/>
<evidence type="ECO:0000256" key="3">
    <source>
        <dbReference type="ARBA" id="ARBA00022692"/>
    </source>
</evidence>
<evidence type="ECO:0000256" key="2">
    <source>
        <dbReference type="ARBA" id="ARBA00022679"/>
    </source>
</evidence>
<evidence type="ECO:0000256" key="6">
    <source>
        <dbReference type="ARBA" id="ARBA00023315"/>
    </source>
</evidence>
<feature type="transmembrane region" description="Helical" evidence="8">
    <location>
        <begin position="24"/>
        <end position="46"/>
    </location>
</feature>
<dbReference type="PANTHER" id="PTHR22883">
    <property type="entry name" value="ZINC FINGER DHHC DOMAIN CONTAINING PROTEIN"/>
    <property type="match status" value="1"/>
</dbReference>
<dbReference type="EC" id="2.3.1.225" evidence="8"/>
<feature type="transmembrane region" description="Helical" evidence="8">
    <location>
        <begin position="96"/>
        <end position="119"/>
    </location>
</feature>
<dbReference type="GO" id="GO:0016020">
    <property type="term" value="C:membrane"/>
    <property type="evidence" value="ECO:0007669"/>
    <property type="project" value="UniProtKB-SubCell"/>
</dbReference>
<evidence type="ECO:0000256" key="4">
    <source>
        <dbReference type="ARBA" id="ARBA00022989"/>
    </source>
</evidence>
<name>A0A6U3UHH4_9STRA</name>
<keyword evidence="5 8" id="KW-0472">Membrane</keyword>
<comment type="catalytic activity">
    <reaction evidence="8">
        <text>L-cysteinyl-[protein] + hexadecanoyl-CoA = S-hexadecanoyl-L-cysteinyl-[protein] + CoA</text>
        <dbReference type="Rhea" id="RHEA:36683"/>
        <dbReference type="Rhea" id="RHEA-COMP:10131"/>
        <dbReference type="Rhea" id="RHEA-COMP:11032"/>
        <dbReference type="ChEBI" id="CHEBI:29950"/>
        <dbReference type="ChEBI" id="CHEBI:57287"/>
        <dbReference type="ChEBI" id="CHEBI:57379"/>
        <dbReference type="ChEBI" id="CHEBI:74151"/>
        <dbReference type="EC" id="2.3.1.225"/>
    </reaction>
</comment>
<dbReference type="GO" id="GO:0019706">
    <property type="term" value="F:protein-cysteine S-palmitoyltransferase activity"/>
    <property type="evidence" value="ECO:0007669"/>
    <property type="project" value="UniProtKB-EC"/>
</dbReference>
<feature type="domain" description="Palmitoyltransferase DHHC" evidence="9">
    <location>
        <begin position="2"/>
        <end position="126"/>
    </location>
</feature>
<accession>A0A6U3UHH4</accession>
<evidence type="ECO:0000313" key="11">
    <source>
        <dbReference type="EMBL" id="CAD9444202.1"/>
    </source>
</evidence>
<dbReference type="InterPro" id="IPR001594">
    <property type="entry name" value="Palmitoyltrfase_DHHC"/>
</dbReference>
<dbReference type="GO" id="GO:0005783">
    <property type="term" value="C:endoplasmic reticulum"/>
    <property type="evidence" value="ECO:0007669"/>
    <property type="project" value="TreeGrafter"/>
</dbReference>
<comment type="similarity">
    <text evidence="7">Belongs to the DHHC palmitoyltransferase family. PFA5 subfamily.</text>
</comment>
<evidence type="ECO:0000256" key="1">
    <source>
        <dbReference type="ARBA" id="ARBA00004141"/>
    </source>
</evidence>
<dbReference type="PROSITE" id="PS50216">
    <property type="entry name" value="DHHC"/>
    <property type="match status" value="1"/>
</dbReference>
<keyword evidence="4 8" id="KW-1133">Transmembrane helix</keyword>
<gene>
    <name evidence="10" type="ORF">DSPE1174_LOCUS19272</name>
    <name evidence="11" type="ORF">DSPE1174_LOCUS19273</name>
</gene>
<organism evidence="10">
    <name type="scientific">Octactis speculum</name>
    <dbReference type="NCBI Taxonomy" id="3111310"/>
    <lineage>
        <taxon>Eukaryota</taxon>
        <taxon>Sar</taxon>
        <taxon>Stramenopiles</taxon>
        <taxon>Ochrophyta</taxon>
        <taxon>Dictyochophyceae</taxon>
        <taxon>Dictyochales</taxon>
        <taxon>Dictyochaceae</taxon>
        <taxon>Octactis</taxon>
    </lineage>
</organism>